<evidence type="ECO:0000313" key="7">
    <source>
        <dbReference type="Proteomes" id="UP000275385"/>
    </source>
</evidence>
<dbReference type="FunFam" id="2.60.40.1210:FF:000004">
    <property type="entry name" value="Cellobiose dehydrogenase"/>
    <property type="match status" value="1"/>
</dbReference>
<evidence type="ECO:0000256" key="3">
    <source>
        <dbReference type="RuleBase" id="RU003968"/>
    </source>
</evidence>
<dbReference type="Gene3D" id="3.30.410.10">
    <property type="entry name" value="Cholesterol Oxidase, domain 2"/>
    <property type="match status" value="1"/>
</dbReference>
<proteinExistence type="inferred from homology"/>
<dbReference type="Proteomes" id="UP000275385">
    <property type="component" value="Unassembled WGS sequence"/>
</dbReference>
<dbReference type="InterPro" id="IPR053208">
    <property type="entry name" value="GMC_Oxidoreductase_CD"/>
</dbReference>
<dbReference type="SUPFAM" id="SSF54373">
    <property type="entry name" value="FAD-linked reductases, C-terminal domain"/>
    <property type="match status" value="1"/>
</dbReference>
<dbReference type="Pfam" id="PF00734">
    <property type="entry name" value="CBM_1"/>
    <property type="match status" value="1"/>
</dbReference>
<comment type="caution">
    <text evidence="6">The sequence shown here is derived from an EMBL/GenBank/DDBJ whole genome shotgun (WGS) entry which is preliminary data.</text>
</comment>
<comment type="similarity">
    <text evidence="1 3">Belongs to the GMC oxidoreductase family.</text>
</comment>
<dbReference type="PANTHER" id="PTHR47190:SF2">
    <property type="entry name" value="CELLOBIOSE DEHYDROGENASE (AFU_ORTHOLOGUE AFUA_2G17620)"/>
    <property type="match status" value="1"/>
</dbReference>
<dbReference type="Pfam" id="PF00732">
    <property type="entry name" value="GMC_oxred_N"/>
    <property type="match status" value="1"/>
</dbReference>
<dbReference type="Gene3D" id="2.60.40.1210">
    <property type="entry name" value="Cellobiose dehydrogenase, cytochrome domain"/>
    <property type="match status" value="1"/>
</dbReference>
<dbReference type="AlphaFoldDB" id="A0A420XVV9"/>
<dbReference type="GO" id="GO:0005975">
    <property type="term" value="P:carbohydrate metabolic process"/>
    <property type="evidence" value="ECO:0007669"/>
    <property type="project" value="InterPro"/>
</dbReference>
<protein>
    <recommendedName>
        <fullName evidence="5">CBM1 domain-containing protein</fullName>
    </recommendedName>
</protein>
<dbReference type="Pfam" id="PF13450">
    <property type="entry name" value="NAD_binding_8"/>
    <property type="match status" value="1"/>
</dbReference>
<evidence type="ECO:0000259" key="5">
    <source>
        <dbReference type="PROSITE" id="PS51164"/>
    </source>
</evidence>
<dbReference type="GO" id="GO:0016614">
    <property type="term" value="F:oxidoreductase activity, acting on CH-OH group of donors"/>
    <property type="evidence" value="ECO:0007669"/>
    <property type="project" value="InterPro"/>
</dbReference>
<dbReference type="InterPro" id="IPR000172">
    <property type="entry name" value="GMC_OxRdtase_N"/>
</dbReference>
<dbReference type="GO" id="GO:0050660">
    <property type="term" value="F:flavin adenine dinucleotide binding"/>
    <property type="evidence" value="ECO:0007669"/>
    <property type="project" value="InterPro"/>
</dbReference>
<dbReference type="InterPro" id="IPR015920">
    <property type="entry name" value="Cellobiose_DH-like_cyt"/>
</dbReference>
<keyword evidence="7" id="KW-1185">Reference proteome</keyword>
<dbReference type="Pfam" id="PF05199">
    <property type="entry name" value="GMC_oxred_C"/>
    <property type="match status" value="1"/>
</dbReference>
<dbReference type="InterPro" id="IPR035971">
    <property type="entry name" value="CBD_sf"/>
</dbReference>
<dbReference type="InterPro" id="IPR007867">
    <property type="entry name" value="GMC_OxRtase_C"/>
</dbReference>
<feature type="compositionally biased region" description="Low complexity" evidence="4">
    <location>
        <begin position="260"/>
        <end position="317"/>
    </location>
</feature>
<keyword evidence="2" id="KW-0732">Signal</keyword>
<dbReference type="Pfam" id="PF16010">
    <property type="entry name" value="CDH-cyt"/>
    <property type="match status" value="1"/>
</dbReference>
<evidence type="ECO:0000256" key="4">
    <source>
        <dbReference type="SAM" id="MobiDB-lite"/>
    </source>
</evidence>
<dbReference type="SUPFAM" id="SSF51905">
    <property type="entry name" value="FAD/NAD(P)-binding domain"/>
    <property type="match status" value="1"/>
</dbReference>
<dbReference type="OrthoDB" id="413885at2759"/>
<dbReference type="STRING" id="177199.A0A420XVV9"/>
<accession>A0A420XVV9</accession>
<evidence type="ECO:0000256" key="1">
    <source>
        <dbReference type="ARBA" id="ARBA00010790"/>
    </source>
</evidence>
<dbReference type="InterPro" id="IPR036188">
    <property type="entry name" value="FAD/NAD-bd_sf"/>
</dbReference>
<feature type="region of interest" description="Disordered" evidence="4">
    <location>
        <begin position="260"/>
        <end position="318"/>
    </location>
</feature>
<evidence type="ECO:0000256" key="2">
    <source>
        <dbReference type="ARBA" id="ARBA00022729"/>
    </source>
</evidence>
<dbReference type="InterPro" id="IPR000254">
    <property type="entry name" value="CBD"/>
</dbReference>
<organism evidence="6 7">
    <name type="scientific">Coniochaeta pulveracea</name>
    <dbReference type="NCBI Taxonomy" id="177199"/>
    <lineage>
        <taxon>Eukaryota</taxon>
        <taxon>Fungi</taxon>
        <taxon>Dikarya</taxon>
        <taxon>Ascomycota</taxon>
        <taxon>Pezizomycotina</taxon>
        <taxon>Sordariomycetes</taxon>
        <taxon>Sordariomycetidae</taxon>
        <taxon>Coniochaetales</taxon>
        <taxon>Coniochaetaceae</taxon>
        <taxon>Coniochaeta</taxon>
    </lineage>
</organism>
<gene>
    <name evidence="6" type="ORF">DL546_000103</name>
</gene>
<sequence>MPAFLTPFDKPRDHFSNMVAFKGVAAAFAAGSIWLKSCSAQDAGTYTDQATGIRFGTWGVTPDPTDPDASPSSAFTFGMALPPDALTKDATEYIGLLRCSKSSATAQGWCGISHGQSGQMTQALLLMAWPYGGDQVLTSFRYTPGYQAPPPYTGNAKLSQISSFQNDTTYEIIYRCQNCFTWNAGGTNVTSQTSQGNLVLGRAQALKSVANAGCPDKITFGFHDNGYGQFGAPLEGIPQSSYSSWAALATKATSTNCGAASTTSATVSSTSTPVASGTTSGTTSATPSANGTVSATPTSSVTSITLTATPTPTPSATGSCVALPSGATAPTYEYIIVGAGAGGIPLADRLTAAGHSVLLIEKGPPSSGRYGGTMKPNWLVGTNLTRFDVPGLCNQIWHDSTGISCDDTDQMAGCVLGGGTAVNAGLWWKPNPKDWDYNFPAGWKSSDVAGATNRAFQRIPGTTTPSTDGKLYRQEGFNVLASGFNKSGWAYVTPNDHPDQKNHTYGHTTYMFSHGERGGPLATYLATSAQRKLFTLWTNTSVRRVVRVGGHAVGVETECYGPGGKSGTVNVTPLYGRVIVSAGTFGSAKLLMRSGIGPADQLAIVKGSEKDGATMISSDSWIDLPVGYNLVDHVNTDTIITHPDVVFYDFYQAWDDPIPSDESAYLNNRTGILAQAAPNIGPMFWDEIKGPDGIVRQLQWTARVEGDDRVTTSKHAMTMSQYLGRGSVSRGRMTIKPDLSTVVAIPPYLHDEFDKQAVITGIKNLQAALSGIPDLQWIVPSPNQTVEDFVNNMSTSPQVRRSNHWMGTSKMGTDDGRTGGSAVVDTNLKVYGTDNLFVVDASVFPGQPTGNPSAMIVILAEQAAGRLLSLPYPRALGLGAQCGGKNWTGSFACGTGLKCRVLDAGYSICARGDRV</sequence>
<dbReference type="CDD" id="cd09630">
    <property type="entry name" value="CDH_like_cytochrome"/>
    <property type="match status" value="1"/>
</dbReference>
<evidence type="ECO:0000313" key="6">
    <source>
        <dbReference type="EMBL" id="RKU39794.1"/>
    </source>
</evidence>
<dbReference type="SUPFAM" id="SSF57180">
    <property type="entry name" value="Cellulose-binding domain"/>
    <property type="match status" value="1"/>
</dbReference>
<feature type="domain" description="CBM1" evidence="5">
    <location>
        <begin position="874"/>
        <end position="910"/>
    </location>
</feature>
<dbReference type="PROSITE" id="PS51164">
    <property type="entry name" value="CBM1_2"/>
    <property type="match status" value="1"/>
</dbReference>
<dbReference type="GO" id="GO:0005576">
    <property type="term" value="C:extracellular region"/>
    <property type="evidence" value="ECO:0007669"/>
    <property type="project" value="InterPro"/>
</dbReference>
<dbReference type="SUPFAM" id="SSF49344">
    <property type="entry name" value="CBD9-like"/>
    <property type="match status" value="1"/>
</dbReference>
<dbReference type="PROSITE" id="PS00623">
    <property type="entry name" value="GMC_OXRED_1"/>
    <property type="match status" value="1"/>
</dbReference>
<keyword evidence="3" id="KW-0274">FAD</keyword>
<dbReference type="EMBL" id="QVQW01000146">
    <property type="protein sequence ID" value="RKU39794.1"/>
    <property type="molecule type" value="Genomic_DNA"/>
</dbReference>
<dbReference type="Gene3D" id="3.50.50.60">
    <property type="entry name" value="FAD/NAD(P)-binding domain"/>
    <property type="match status" value="1"/>
</dbReference>
<reference evidence="6 7" key="1">
    <citation type="submission" date="2018-08" db="EMBL/GenBank/DDBJ databases">
        <title>Draft genome of the lignicolous fungus Coniochaeta pulveracea.</title>
        <authorList>
            <person name="Borstlap C.J."/>
            <person name="De Witt R.N."/>
            <person name="Botha A."/>
            <person name="Volschenk H."/>
        </authorList>
    </citation>
    <scope>NUCLEOTIDE SEQUENCE [LARGE SCALE GENOMIC DNA]</scope>
    <source>
        <strain evidence="6 7">CAB683</strain>
    </source>
</reference>
<dbReference type="GO" id="GO:0030248">
    <property type="term" value="F:cellulose binding"/>
    <property type="evidence" value="ECO:0007669"/>
    <property type="project" value="InterPro"/>
</dbReference>
<dbReference type="PANTHER" id="PTHR47190">
    <property type="entry name" value="DEHYDROGENASE, PUTATIVE-RELATED"/>
    <property type="match status" value="1"/>
</dbReference>
<name>A0A420XVV9_9PEZI</name>
<feature type="region of interest" description="Disordered" evidence="4">
    <location>
        <begin position="797"/>
        <end position="818"/>
    </location>
</feature>
<keyword evidence="3" id="KW-0285">Flavoprotein</keyword>
<dbReference type="SMART" id="SM00236">
    <property type="entry name" value="fCBD"/>
    <property type="match status" value="1"/>
</dbReference>